<dbReference type="AlphaFoldDB" id="A0A9Q0G558"/>
<evidence type="ECO:0000313" key="3">
    <source>
        <dbReference type="Proteomes" id="UP001141552"/>
    </source>
</evidence>
<name>A0A9Q0G558_9ROSI</name>
<organism evidence="2 3">
    <name type="scientific">Turnera subulata</name>
    <dbReference type="NCBI Taxonomy" id="218843"/>
    <lineage>
        <taxon>Eukaryota</taxon>
        <taxon>Viridiplantae</taxon>
        <taxon>Streptophyta</taxon>
        <taxon>Embryophyta</taxon>
        <taxon>Tracheophyta</taxon>
        <taxon>Spermatophyta</taxon>
        <taxon>Magnoliopsida</taxon>
        <taxon>eudicotyledons</taxon>
        <taxon>Gunneridae</taxon>
        <taxon>Pentapetalae</taxon>
        <taxon>rosids</taxon>
        <taxon>fabids</taxon>
        <taxon>Malpighiales</taxon>
        <taxon>Passifloraceae</taxon>
        <taxon>Turnera</taxon>
    </lineage>
</organism>
<accession>A0A9Q0G558</accession>
<dbReference type="EMBL" id="JAKUCV010002240">
    <property type="protein sequence ID" value="KAJ4843417.1"/>
    <property type="molecule type" value="Genomic_DNA"/>
</dbReference>
<gene>
    <name evidence="2" type="ORF">Tsubulata_011668</name>
</gene>
<protein>
    <submittedName>
        <fullName evidence="2">Uncharacterized protein</fullName>
    </submittedName>
</protein>
<proteinExistence type="predicted"/>
<feature type="non-terminal residue" evidence="2">
    <location>
        <position position="270"/>
    </location>
</feature>
<evidence type="ECO:0000256" key="1">
    <source>
        <dbReference type="SAM" id="MobiDB-lite"/>
    </source>
</evidence>
<dbReference type="OrthoDB" id="1579514at2759"/>
<keyword evidence="3" id="KW-1185">Reference proteome</keyword>
<dbReference type="Proteomes" id="UP001141552">
    <property type="component" value="Unassembled WGS sequence"/>
</dbReference>
<sequence length="270" mass="29469">MGGSRMGLGSSCGSGNLTSDGEYGSCDDLIEDRKRISTVVRDFPPGCDPPGRVLTQVTKNSAPLVFPDIMNDSEQKVVPRVVVKQEKPELTRKSGLQQKNFPDILHTKTLVKMEDVEMKAKVCPPRRRTSAIRDYPKGCGPKAQLIDREVDPSIAFTAGTLDDDIPAVSSVLLKKDEEDTWTDRHHKVVVASCDSNMSQLDGGGKQCKQEKTRLLVNILDGTPGKSSGTIQFQKSVPTNSGYPTDRRIVMGLMAGPDCPWRKSAGTLHDD</sequence>
<evidence type="ECO:0000313" key="2">
    <source>
        <dbReference type="EMBL" id="KAJ4843417.1"/>
    </source>
</evidence>
<reference evidence="2" key="2">
    <citation type="journal article" date="2023" name="Plants (Basel)">
        <title>Annotation of the Turnera subulata (Passifloraceae) Draft Genome Reveals the S-Locus Evolved after the Divergence of Turneroideae from Passifloroideae in a Stepwise Manner.</title>
        <authorList>
            <person name="Henning P.M."/>
            <person name="Roalson E.H."/>
            <person name="Mir W."/>
            <person name="McCubbin A.G."/>
            <person name="Shore J.S."/>
        </authorList>
    </citation>
    <scope>NUCLEOTIDE SEQUENCE</scope>
    <source>
        <strain evidence="2">F60SS</strain>
    </source>
</reference>
<feature type="compositionally biased region" description="Gly residues" evidence="1">
    <location>
        <begin position="1"/>
        <end position="12"/>
    </location>
</feature>
<feature type="region of interest" description="Disordered" evidence="1">
    <location>
        <begin position="1"/>
        <end position="24"/>
    </location>
</feature>
<reference evidence="2" key="1">
    <citation type="submission" date="2022-02" db="EMBL/GenBank/DDBJ databases">
        <authorList>
            <person name="Henning P.M."/>
            <person name="McCubbin A.G."/>
            <person name="Shore J.S."/>
        </authorList>
    </citation>
    <scope>NUCLEOTIDE SEQUENCE</scope>
    <source>
        <strain evidence="2">F60SS</strain>
        <tissue evidence="2">Leaves</tissue>
    </source>
</reference>
<comment type="caution">
    <text evidence="2">The sequence shown here is derived from an EMBL/GenBank/DDBJ whole genome shotgun (WGS) entry which is preliminary data.</text>
</comment>